<dbReference type="EMBL" id="FNYY01000023">
    <property type="protein sequence ID" value="SEK06559.1"/>
    <property type="molecule type" value="Genomic_DNA"/>
</dbReference>
<dbReference type="InterPro" id="IPR000683">
    <property type="entry name" value="Gfo/Idh/MocA-like_OxRdtase_N"/>
</dbReference>
<dbReference type="GO" id="GO:0000166">
    <property type="term" value="F:nucleotide binding"/>
    <property type="evidence" value="ECO:0007669"/>
    <property type="project" value="InterPro"/>
</dbReference>
<name>A0A975ZQI2_9RHOB</name>
<keyword evidence="5" id="KW-1185">Reference proteome</keyword>
<dbReference type="PANTHER" id="PTHR43818:SF11">
    <property type="entry name" value="BCDNA.GH03377"/>
    <property type="match status" value="1"/>
</dbReference>
<dbReference type="GeneID" id="80820573"/>
<dbReference type="Gene3D" id="3.30.360.10">
    <property type="entry name" value="Dihydrodipicolinate Reductase, domain 2"/>
    <property type="match status" value="1"/>
</dbReference>
<dbReference type="Pfam" id="PF01408">
    <property type="entry name" value="GFO_IDH_MocA"/>
    <property type="match status" value="1"/>
</dbReference>
<dbReference type="Gene3D" id="3.40.50.720">
    <property type="entry name" value="NAD(P)-binding Rossmann-like Domain"/>
    <property type="match status" value="1"/>
</dbReference>
<dbReference type="PANTHER" id="PTHR43818">
    <property type="entry name" value="BCDNA.GH03377"/>
    <property type="match status" value="1"/>
</dbReference>
<feature type="domain" description="GFO/IDH/MocA-like oxidoreductase" evidence="3">
    <location>
        <begin position="129"/>
        <end position="264"/>
    </location>
</feature>
<evidence type="ECO:0000313" key="4">
    <source>
        <dbReference type="EMBL" id="SEK06559.1"/>
    </source>
</evidence>
<dbReference type="AlphaFoldDB" id="A0A975ZQI2"/>
<protein>
    <submittedName>
        <fullName evidence="4">Predicted dehydrogenase</fullName>
    </submittedName>
</protein>
<dbReference type="SUPFAM" id="SSF55347">
    <property type="entry name" value="Glyceraldehyde-3-phosphate dehydrogenase-like, C-terminal domain"/>
    <property type="match status" value="1"/>
</dbReference>
<dbReference type="InterPro" id="IPR050463">
    <property type="entry name" value="Gfo/Idh/MocA_oxidrdct_glycsds"/>
</dbReference>
<reference evidence="4 5" key="1">
    <citation type="submission" date="2016-10" db="EMBL/GenBank/DDBJ databases">
        <authorList>
            <person name="Varghese N."/>
            <person name="Submissions S."/>
        </authorList>
    </citation>
    <scope>NUCLEOTIDE SEQUENCE [LARGE SCALE GENOMIC DNA]</scope>
    <source>
        <strain evidence="4 5">FF3</strain>
    </source>
</reference>
<dbReference type="Pfam" id="PF22725">
    <property type="entry name" value="GFO_IDH_MocA_C3"/>
    <property type="match status" value="1"/>
</dbReference>
<evidence type="ECO:0000256" key="1">
    <source>
        <dbReference type="ARBA" id="ARBA00023002"/>
    </source>
</evidence>
<keyword evidence="1" id="KW-0560">Oxidoreductase</keyword>
<gene>
    <name evidence="4" type="ORF">SAMN04487940_12317</name>
</gene>
<sequence length="371" mass="38800">MSALGVGVVGCGVISDIYLKNAAVFPQFEIRAVADLRAEAAQAKADEYGSEAMTVEALLARDDIDIVLNLTIPAAHAEIGHRALEAGKHVYSEKPLAGSFEEARALNAAAGAAGLRLGCAPDTFLGGAHQTARALIDAGRIGRAVAGTATLMLPGHEAWHPNPDFYYSQPGGGPMMDMGPYYITAMLNLLGPIARVTALGGRARDSREIATGPRAGAQVPVEVDTHLAGVLEFAQGALVQIATSFDVRAHRHGPLELYGTEGSMTIPDPNRFDGTVELFETGEWRDQPMHHGHGDGNFRGLGLAQMAEAIGSGRPHCASGDLALHALEVMEAMHLAAQEGRAIEITTRCARPAPLAAGLGTGEIALQEEAA</sequence>
<evidence type="ECO:0000259" key="2">
    <source>
        <dbReference type="Pfam" id="PF01408"/>
    </source>
</evidence>
<dbReference type="Proteomes" id="UP000182932">
    <property type="component" value="Unassembled WGS sequence"/>
</dbReference>
<dbReference type="SUPFAM" id="SSF51735">
    <property type="entry name" value="NAD(P)-binding Rossmann-fold domains"/>
    <property type="match status" value="1"/>
</dbReference>
<dbReference type="InterPro" id="IPR036291">
    <property type="entry name" value="NAD(P)-bd_dom_sf"/>
</dbReference>
<evidence type="ECO:0000259" key="3">
    <source>
        <dbReference type="Pfam" id="PF22725"/>
    </source>
</evidence>
<evidence type="ECO:0000313" key="5">
    <source>
        <dbReference type="Proteomes" id="UP000182932"/>
    </source>
</evidence>
<dbReference type="InterPro" id="IPR055170">
    <property type="entry name" value="GFO_IDH_MocA-like_dom"/>
</dbReference>
<dbReference type="RefSeq" id="WP_074839250.1">
    <property type="nucleotide sequence ID" value="NZ_CBDCHJ010000004.1"/>
</dbReference>
<proteinExistence type="predicted"/>
<dbReference type="GO" id="GO:0016491">
    <property type="term" value="F:oxidoreductase activity"/>
    <property type="evidence" value="ECO:0007669"/>
    <property type="project" value="UniProtKB-KW"/>
</dbReference>
<feature type="domain" description="Gfo/Idh/MocA-like oxidoreductase N-terminal" evidence="2">
    <location>
        <begin position="5"/>
        <end position="117"/>
    </location>
</feature>
<comment type="caution">
    <text evidence="4">The sequence shown here is derived from an EMBL/GenBank/DDBJ whole genome shotgun (WGS) entry which is preliminary data.</text>
</comment>
<organism evidence="4 5">
    <name type="scientific">Marinovum algicola</name>
    <dbReference type="NCBI Taxonomy" id="42444"/>
    <lineage>
        <taxon>Bacteria</taxon>
        <taxon>Pseudomonadati</taxon>
        <taxon>Pseudomonadota</taxon>
        <taxon>Alphaproteobacteria</taxon>
        <taxon>Rhodobacterales</taxon>
        <taxon>Roseobacteraceae</taxon>
        <taxon>Marinovum</taxon>
    </lineage>
</organism>
<accession>A0A975ZQI2</accession>